<dbReference type="RefSeq" id="WP_073473596.1">
    <property type="nucleotide sequence ID" value="NZ_FQZU01000004.1"/>
</dbReference>
<feature type="chain" id="PRO_5009917749" evidence="3">
    <location>
        <begin position="31"/>
        <end position="622"/>
    </location>
</feature>
<dbReference type="EMBL" id="FQZU01000004">
    <property type="protein sequence ID" value="SHJ08973.1"/>
    <property type="molecule type" value="Genomic_DNA"/>
</dbReference>
<keyword evidence="5" id="KW-1185">Reference proteome</keyword>
<evidence type="ECO:0000313" key="4">
    <source>
        <dbReference type="EMBL" id="SHJ08973.1"/>
    </source>
</evidence>
<dbReference type="SUPFAM" id="SSF48452">
    <property type="entry name" value="TPR-like"/>
    <property type="match status" value="1"/>
</dbReference>
<dbReference type="OrthoDB" id="5290951at2"/>
<dbReference type="InterPro" id="IPR051685">
    <property type="entry name" value="Ycf3/AcsC/BcsC/TPR_MFPF"/>
</dbReference>
<dbReference type="InterPro" id="IPR011990">
    <property type="entry name" value="TPR-like_helical_dom_sf"/>
</dbReference>
<dbReference type="Gene3D" id="1.25.40.10">
    <property type="entry name" value="Tetratricopeptide repeat domain"/>
    <property type="match status" value="2"/>
</dbReference>
<dbReference type="InterPro" id="IPR019734">
    <property type="entry name" value="TPR_rpt"/>
</dbReference>
<evidence type="ECO:0000256" key="1">
    <source>
        <dbReference type="ARBA" id="ARBA00022737"/>
    </source>
</evidence>
<keyword evidence="2" id="KW-0802">TPR repeat</keyword>
<accession>A0A1M6GGG2</accession>
<protein>
    <submittedName>
        <fullName evidence="4">Uncharacterized protein</fullName>
    </submittedName>
</protein>
<evidence type="ECO:0000256" key="3">
    <source>
        <dbReference type="SAM" id="SignalP"/>
    </source>
</evidence>
<dbReference type="PANTHER" id="PTHR44943">
    <property type="entry name" value="CELLULOSE SYNTHASE OPERON PROTEIN C"/>
    <property type="match status" value="1"/>
</dbReference>
<dbReference type="STRING" id="1121393.SAMN02745216_01004"/>
<feature type="signal peptide" evidence="3">
    <location>
        <begin position="1"/>
        <end position="30"/>
    </location>
</feature>
<organism evidence="4 5">
    <name type="scientific">Desulfatibacillum alkenivorans DSM 16219</name>
    <dbReference type="NCBI Taxonomy" id="1121393"/>
    <lineage>
        <taxon>Bacteria</taxon>
        <taxon>Pseudomonadati</taxon>
        <taxon>Thermodesulfobacteriota</taxon>
        <taxon>Desulfobacteria</taxon>
        <taxon>Desulfobacterales</taxon>
        <taxon>Desulfatibacillaceae</taxon>
        <taxon>Desulfatibacillum</taxon>
    </lineage>
</organism>
<evidence type="ECO:0000313" key="5">
    <source>
        <dbReference type="Proteomes" id="UP000183994"/>
    </source>
</evidence>
<evidence type="ECO:0000256" key="2">
    <source>
        <dbReference type="ARBA" id="ARBA00022803"/>
    </source>
</evidence>
<sequence length="622" mass="71654">MPHSRSKSIPLNMFLLCVLFCILSPALAGAAAFELKSKPDEYGMYIFRDGKYIPLEQTRIQYSRTWYPITFTNSRMAVCHLSELDAKAPISAKMEKDDVLVIYFPGAGGHRWFFASIFYFSEYSFRGRASYRINRRPEGWYAGFITMGSSEEVAALMGESTADNYHFEGGNIKDGDILYKEDDLIAARISPDITIPASKYVITALDYTFTEQSRGREIQEQLPQSGYLLEFPYIEQTPDFFARRDRIRRANDERSKLYIVTRKHFDLAPDEVLHTGIFIDKSCKVYFNSQEDFRIVTADDEWLEKAYWPKGFTFARDYVRVRDLNMKAHRVENRSFSLLYEKTEAGTEVRLMGMKSGSRVGVSYSPMFAYDMEYEKHVEAGWEAYRNDKFSEAEKEFNAALEVLPDYPKALAALTYLYANAKDSAVKDPKKSLELAEKVLKFRPCYPYVWDAASAAYYENGDLDKALECQDNAYGKYSSPPKSYIEKTAEYRALRAQFQDAKTLYRQERYVEAIKILQDALEKMPQYVDALDLFARILSTAKDQKFISPAMAIKYAEVAYALAPEKPSVLDTVAECLYAAGDLKGALQFAQKARYYDLSAPYYQRQVERFSLLLDRARNNQR</sequence>
<gene>
    <name evidence="4" type="ORF">SAMN02745216_01004</name>
</gene>
<dbReference type="Proteomes" id="UP000183994">
    <property type="component" value="Unassembled WGS sequence"/>
</dbReference>
<keyword evidence="3" id="KW-0732">Signal</keyword>
<dbReference type="PANTHER" id="PTHR44943:SF8">
    <property type="entry name" value="TPR REPEAT-CONTAINING PROTEIN MJ0263"/>
    <property type="match status" value="1"/>
</dbReference>
<keyword evidence="1" id="KW-0677">Repeat</keyword>
<reference evidence="5" key="1">
    <citation type="submission" date="2016-11" db="EMBL/GenBank/DDBJ databases">
        <authorList>
            <person name="Varghese N."/>
            <person name="Submissions S."/>
        </authorList>
    </citation>
    <scope>NUCLEOTIDE SEQUENCE [LARGE SCALE GENOMIC DNA]</scope>
    <source>
        <strain evidence="5">DSM 16219</strain>
    </source>
</reference>
<dbReference type="AlphaFoldDB" id="A0A1M6GGG2"/>
<name>A0A1M6GGG2_9BACT</name>
<dbReference type="SMART" id="SM00028">
    <property type="entry name" value="TPR"/>
    <property type="match status" value="3"/>
</dbReference>
<proteinExistence type="predicted"/>